<evidence type="ECO:0000259" key="12">
    <source>
        <dbReference type="PROSITE" id="PS50991"/>
    </source>
</evidence>
<dbReference type="FunFam" id="3.30.160.270:FF:000003">
    <property type="entry name" value="2-isopropylmalate synthase"/>
    <property type="match status" value="1"/>
</dbReference>
<dbReference type="AlphaFoldDB" id="A0A1V5MCI4"/>
<comment type="function">
    <text evidence="11">Catalyzes the condensation of the acetyl group of acetyl-CoA with 3-methyl-2-oxobutanoate (2-ketoisovalerate) to form 3-carboxy-3-hydroxy-4-methylpentanoate (2-isopropylmalate).</text>
</comment>
<dbReference type="GO" id="GO:0009098">
    <property type="term" value="P:L-leucine biosynthetic process"/>
    <property type="evidence" value="ECO:0007669"/>
    <property type="project" value="UniProtKB-UniRule"/>
</dbReference>
<proteinExistence type="inferred from homology"/>
<keyword evidence="6 11" id="KW-0028">Amino-acid biosynthesis</keyword>
<dbReference type="PROSITE" id="PS00816">
    <property type="entry name" value="AIPM_HOMOCIT_SYNTH_2"/>
    <property type="match status" value="1"/>
</dbReference>
<comment type="cofactor">
    <cofactor evidence="11">
        <name>Mn(2+)</name>
        <dbReference type="ChEBI" id="CHEBI:29035"/>
    </cofactor>
</comment>
<feature type="binding site" evidence="11">
    <location>
        <position position="236"/>
    </location>
    <ligand>
        <name>Mn(2+)</name>
        <dbReference type="ChEBI" id="CHEBI:29035"/>
    </ligand>
</feature>
<sequence length="513" mass="55726">MVRTIKIFDTTLRDGEQSPGASLTPEAKLLVARQLEKLGVDIIEAGFPISSPGDFNSVQAVARLVKKCEVAALARALPKDIEAALRALESARKPRLHLFLATSEIHRRYKLGKAKSEIVRLAVNAVKQARQTLDNIEFSPEDASRTEPEFLLEVAQAVAAAGARTLNIPDTVGYAVPEEFGALIAFLRQRLGREIAISVHCHNDLGLSVANSLAAIAAGADQVEATVNGIGERAGNASLEEIAVTLHIRRDYWKCRTNIKLSELYRASRLVSIQTGLVVQRNKAVVGANAFKHEAGIHQDGILKDRRTYEIIEPSLIGVPESELVLGKHSGRHALNARLVKLGYRFREDELVRIFERFKDLADKKKEVTDADLMALMEETIAPLSETYTLEYLSTVAGTNTIPMATVRLKKGGETSQAISNGDGPVDAACKAIDQITGLKARLSNYRINAVTGGRDALGEVTLLINVEGREIPGRGVSTDIVEASVKAYLNAVNRYFQHQAGSAGEETETPSL</sequence>
<dbReference type="PROSITE" id="PS50991">
    <property type="entry name" value="PYR_CT"/>
    <property type="match status" value="1"/>
</dbReference>
<keyword evidence="7 11" id="KW-0808">Transferase</keyword>
<dbReference type="NCBIfam" id="NF002086">
    <property type="entry name" value="PRK00915.1-3"/>
    <property type="match status" value="1"/>
</dbReference>
<dbReference type="InterPro" id="IPR002034">
    <property type="entry name" value="AIPM/Hcit_synth_CS"/>
</dbReference>
<evidence type="ECO:0000256" key="2">
    <source>
        <dbReference type="ARBA" id="ARBA00009396"/>
    </source>
</evidence>
<evidence type="ECO:0000256" key="11">
    <source>
        <dbReference type="HAMAP-Rule" id="MF_01025"/>
    </source>
</evidence>
<dbReference type="Gene3D" id="1.10.238.260">
    <property type="match status" value="1"/>
</dbReference>
<dbReference type="InterPro" id="IPR000891">
    <property type="entry name" value="PYR_CT"/>
</dbReference>
<evidence type="ECO:0000256" key="5">
    <source>
        <dbReference type="ARBA" id="ARBA00022430"/>
    </source>
</evidence>
<comment type="pathway">
    <text evidence="1 11">Amino-acid biosynthesis; L-leucine biosynthesis; L-leucine from 3-methyl-2-oxobutanoate: step 1/4.</text>
</comment>
<keyword evidence="5 11" id="KW-0432">Leucine biosynthesis</keyword>
<dbReference type="GO" id="GO:0005737">
    <property type="term" value="C:cytoplasm"/>
    <property type="evidence" value="ECO:0007669"/>
    <property type="project" value="UniProtKB-UniRule"/>
</dbReference>
<feature type="binding site" evidence="11">
    <location>
        <position position="200"/>
    </location>
    <ligand>
        <name>Mn(2+)</name>
        <dbReference type="ChEBI" id="CHEBI:29035"/>
    </ligand>
</feature>
<dbReference type="NCBIfam" id="NF002085">
    <property type="entry name" value="PRK00915.1-2"/>
    <property type="match status" value="1"/>
</dbReference>
<dbReference type="PANTHER" id="PTHR10277">
    <property type="entry name" value="HOMOCITRATE SYNTHASE-RELATED"/>
    <property type="match status" value="1"/>
</dbReference>
<feature type="binding site" evidence="11">
    <location>
        <position position="202"/>
    </location>
    <ligand>
        <name>Mn(2+)</name>
        <dbReference type="ChEBI" id="CHEBI:29035"/>
    </ligand>
</feature>
<dbReference type="SUPFAM" id="SSF110921">
    <property type="entry name" value="2-isopropylmalate synthase LeuA, allosteric (dimerisation) domain"/>
    <property type="match status" value="1"/>
</dbReference>
<dbReference type="GO" id="GO:0003985">
    <property type="term" value="F:acetyl-CoA C-acetyltransferase activity"/>
    <property type="evidence" value="ECO:0007669"/>
    <property type="project" value="UniProtKB-UniRule"/>
</dbReference>
<protein>
    <recommendedName>
        <fullName evidence="4 11">2-isopropylmalate synthase</fullName>
        <ecNumber evidence="3 11">2.3.3.13</ecNumber>
    </recommendedName>
    <alternativeName>
        <fullName evidence="11">Alpha-IPM synthase</fullName>
    </alternativeName>
    <alternativeName>
        <fullName evidence="11">Alpha-isopropylmalate synthase</fullName>
    </alternativeName>
</protein>
<dbReference type="InterPro" id="IPR013709">
    <property type="entry name" value="2-isopropylmalate_synth_dimer"/>
</dbReference>
<dbReference type="UniPathway" id="UPA00048">
    <property type="reaction ID" value="UER00070"/>
</dbReference>
<dbReference type="HAMAP" id="MF_01025">
    <property type="entry name" value="LeuA_type1"/>
    <property type="match status" value="1"/>
</dbReference>
<evidence type="ECO:0000256" key="10">
    <source>
        <dbReference type="ARBA" id="ARBA00023304"/>
    </source>
</evidence>
<keyword evidence="10 11" id="KW-0100">Branched-chain amino acid biosynthesis</keyword>
<feature type="binding site" evidence="11">
    <location>
        <position position="14"/>
    </location>
    <ligand>
        <name>Mn(2+)</name>
        <dbReference type="ChEBI" id="CHEBI:29035"/>
    </ligand>
</feature>
<evidence type="ECO:0000256" key="3">
    <source>
        <dbReference type="ARBA" id="ARBA00012973"/>
    </source>
</evidence>
<evidence type="ECO:0000256" key="7">
    <source>
        <dbReference type="ARBA" id="ARBA00022679"/>
    </source>
</evidence>
<comment type="catalytic activity">
    <reaction evidence="11">
        <text>3-methyl-2-oxobutanoate + acetyl-CoA + H2O = (2S)-2-isopropylmalate + CoA + H(+)</text>
        <dbReference type="Rhea" id="RHEA:21524"/>
        <dbReference type="ChEBI" id="CHEBI:1178"/>
        <dbReference type="ChEBI" id="CHEBI:11851"/>
        <dbReference type="ChEBI" id="CHEBI:15377"/>
        <dbReference type="ChEBI" id="CHEBI:15378"/>
        <dbReference type="ChEBI" id="CHEBI:57287"/>
        <dbReference type="ChEBI" id="CHEBI:57288"/>
        <dbReference type="EC" id="2.3.3.13"/>
    </reaction>
</comment>
<gene>
    <name evidence="13" type="primary">leuA_2</name>
    <name evidence="11" type="synonym">leuA</name>
    <name evidence="13" type="ORF">BWY73_01234</name>
</gene>
<evidence type="ECO:0000256" key="6">
    <source>
        <dbReference type="ARBA" id="ARBA00022605"/>
    </source>
</evidence>
<dbReference type="Gene3D" id="3.20.20.70">
    <property type="entry name" value="Aldolase class I"/>
    <property type="match status" value="1"/>
</dbReference>
<evidence type="ECO:0000256" key="1">
    <source>
        <dbReference type="ARBA" id="ARBA00004689"/>
    </source>
</evidence>
<evidence type="ECO:0000256" key="8">
    <source>
        <dbReference type="ARBA" id="ARBA00022723"/>
    </source>
</evidence>
<dbReference type="PANTHER" id="PTHR10277:SF9">
    <property type="entry name" value="2-ISOPROPYLMALATE SYNTHASE 1, CHLOROPLASTIC-RELATED"/>
    <property type="match status" value="1"/>
</dbReference>
<name>A0A1V5MCI4_UNCT6</name>
<evidence type="ECO:0000256" key="9">
    <source>
        <dbReference type="ARBA" id="ARBA00023211"/>
    </source>
</evidence>
<dbReference type="FunFam" id="1.10.238.260:FF:000001">
    <property type="entry name" value="2-isopropylmalate synthase"/>
    <property type="match status" value="1"/>
</dbReference>
<dbReference type="SMART" id="SM00917">
    <property type="entry name" value="LeuA_dimer"/>
    <property type="match status" value="1"/>
</dbReference>
<dbReference type="EC" id="2.3.3.13" evidence="3 11"/>
<dbReference type="InterPro" id="IPR013785">
    <property type="entry name" value="Aldolase_TIM"/>
</dbReference>
<dbReference type="InterPro" id="IPR054691">
    <property type="entry name" value="LeuA/HCS_post-cat"/>
</dbReference>
<dbReference type="InterPro" id="IPR050073">
    <property type="entry name" value="2-IPM_HCS-like"/>
</dbReference>
<keyword evidence="11" id="KW-0963">Cytoplasm</keyword>
<keyword evidence="8 11" id="KW-0479">Metal-binding</keyword>
<dbReference type="InterPro" id="IPR005671">
    <property type="entry name" value="LeuA_bact_synth"/>
</dbReference>
<reference evidence="13" key="1">
    <citation type="submission" date="2017-02" db="EMBL/GenBank/DDBJ databases">
        <title>Delving into the versatile metabolic prowess of the omnipresent phylum Bacteroidetes.</title>
        <authorList>
            <person name="Nobu M.K."/>
            <person name="Mei R."/>
            <person name="Narihiro T."/>
            <person name="Kuroda K."/>
            <person name="Liu W.-T."/>
        </authorList>
    </citation>
    <scope>NUCLEOTIDE SEQUENCE</scope>
    <source>
        <strain evidence="13">ADurb.Bin417</strain>
    </source>
</reference>
<keyword evidence="13" id="KW-0012">Acyltransferase</keyword>
<dbReference type="EMBL" id="MWAK01000224">
    <property type="protein sequence ID" value="OPZ90842.1"/>
    <property type="molecule type" value="Genomic_DNA"/>
</dbReference>
<dbReference type="PROSITE" id="PS00815">
    <property type="entry name" value="AIPM_HOMOCIT_SYNTH_1"/>
    <property type="match status" value="1"/>
</dbReference>
<feature type="region of interest" description="Regulatory domain" evidence="11">
    <location>
        <begin position="389"/>
        <end position="513"/>
    </location>
</feature>
<dbReference type="Pfam" id="PF22617">
    <property type="entry name" value="HCS_D2"/>
    <property type="match status" value="1"/>
</dbReference>
<comment type="caution">
    <text evidence="13">The sequence shown here is derived from an EMBL/GenBank/DDBJ whole genome shotgun (WGS) entry which is preliminary data.</text>
</comment>
<dbReference type="GO" id="GO:0030145">
    <property type="term" value="F:manganese ion binding"/>
    <property type="evidence" value="ECO:0007669"/>
    <property type="project" value="UniProtKB-UniRule"/>
</dbReference>
<dbReference type="Pfam" id="PF00682">
    <property type="entry name" value="HMGL-like"/>
    <property type="match status" value="1"/>
</dbReference>
<evidence type="ECO:0000313" key="13">
    <source>
        <dbReference type="EMBL" id="OPZ90842.1"/>
    </source>
</evidence>
<organism evidence="13">
    <name type="scientific">candidate division TA06 bacterium ADurb.Bin417</name>
    <dbReference type="NCBI Taxonomy" id="1852828"/>
    <lineage>
        <taxon>Bacteria</taxon>
        <taxon>Bacteria division TA06</taxon>
    </lineage>
</organism>
<dbReference type="Gene3D" id="3.30.160.270">
    <property type="match status" value="1"/>
</dbReference>
<dbReference type="CDD" id="cd07940">
    <property type="entry name" value="DRE_TIM_IPMS"/>
    <property type="match status" value="1"/>
</dbReference>
<dbReference type="NCBIfam" id="TIGR00973">
    <property type="entry name" value="leuA_bact"/>
    <property type="match status" value="1"/>
</dbReference>
<evidence type="ECO:0000256" key="4">
    <source>
        <dbReference type="ARBA" id="ARBA00018198"/>
    </source>
</evidence>
<dbReference type="InterPro" id="IPR036230">
    <property type="entry name" value="LeuA_allosteric_dom_sf"/>
</dbReference>
<keyword evidence="9 11" id="KW-0464">Manganese</keyword>
<dbReference type="FunFam" id="3.20.20.70:FF:000010">
    <property type="entry name" value="2-isopropylmalate synthase"/>
    <property type="match status" value="1"/>
</dbReference>
<feature type="domain" description="Pyruvate carboxyltransferase" evidence="12">
    <location>
        <begin position="5"/>
        <end position="265"/>
    </location>
</feature>
<dbReference type="GO" id="GO:0003852">
    <property type="term" value="F:2-isopropylmalate synthase activity"/>
    <property type="evidence" value="ECO:0007669"/>
    <property type="project" value="UniProtKB-UniRule"/>
</dbReference>
<dbReference type="Pfam" id="PF08502">
    <property type="entry name" value="LeuA_dimer"/>
    <property type="match status" value="1"/>
</dbReference>
<comment type="similarity">
    <text evidence="2 11">Belongs to the alpha-IPM synthase/homocitrate synthase family. LeuA type 1 subfamily.</text>
</comment>
<accession>A0A1V5MCI4</accession>
<dbReference type="SUPFAM" id="SSF51569">
    <property type="entry name" value="Aldolase"/>
    <property type="match status" value="1"/>
</dbReference>
<comment type="subunit">
    <text evidence="11">Homodimer.</text>
</comment>
<dbReference type="Proteomes" id="UP000485484">
    <property type="component" value="Unassembled WGS sequence"/>
</dbReference>